<comment type="similarity">
    <text evidence="7">Belongs to the PRP39 family.</text>
</comment>
<dbReference type="Gene3D" id="1.25.40.10">
    <property type="entry name" value="Tetratricopeptide repeat domain"/>
    <property type="match status" value="2"/>
</dbReference>
<dbReference type="OrthoDB" id="10265668at2759"/>
<dbReference type="InterPro" id="IPR011990">
    <property type="entry name" value="TPR-like_helical_dom_sf"/>
</dbReference>
<dbReference type="PANTHER" id="PTHR17204:SF33">
    <property type="entry name" value="PRE-MRNA-PROCESSING FACTOR 39 ISOFORM X1"/>
    <property type="match status" value="1"/>
</dbReference>
<evidence type="ECO:0000256" key="6">
    <source>
        <dbReference type="ARBA" id="ARBA00023242"/>
    </source>
</evidence>
<dbReference type="GO" id="GO:0000243">
    <property type="term" value="C:commitment complex"/>
    <property type="evidence" value="ECO:0007669"/>
    <property type="project" value="TreeGrafter"/>
</dbReference>
<feature type="region of interest" description="Disordered" evidence="10">
    <location>
        <begin position="561"/>
        <end position="597"/>
    </location>
</feature>
<name>A0A8C5R658_9ANUR</name>
<protein>
    <recommendedName>
        <fullName evidence="8">Pre-mRNA-processing factor 39</fullName>
    </recommendedName>
    <alternativeName>
        <fullName evidence="9">PRP39 homolog</fullName>
    </alternativeName>
</protein>
<evidence type="ECO:0000256" key="4">
    <source>
        <dbReference type="ARBA" id="ARBA00022737"/>
    </source>
</evidence>
<evidence type="ECO:0000256" key="9">
    <source>
        <dbReference type="ARBA" id="ARBA00080852"/>
    </source>
</evidence>
<keyword evidence="6" id="KW-0539">Nucleus</keyword>
<dbReference type="InterPro" id="IPR059164">
    <property type="entry name" value="HAT_PRP39_C"/>
</dbReference>
<evidence type="ECO:0000256" key="5">
    <source>
        <dbReference type="ARBA" id="ARBA00023187"/>
    </source>
</evidence>
<keyword evidence="4" id="KW-0677">Repeat</keyword>
<feature type="region of interest" description="Disordered" evidence="10">
    <location>
        <begin position="19"/>
        <end position="39"/>
    </location>
</feature>
<keyword evidence="5" id="KW-0508">mRNA splicing</keyword>
<dbReference type="PANTHER" id="PTHR17204">
    <property type="entry name" value="PRE-MRNA PROCESSING PROTEIN PRP39-RELATED"/>
    <property type="match status" value="1"/>
</dbReference>
<feature type="compositionally biased region" description="Acidic residues" evidence="10">
    <location>
        <begin position="22"/>
        <end position="36"/>
    </location>
</feature>
<reference evidence="11" key="1">
    <citation type="submission" date="2025-08" db="UniProtKB">
        <authorList>
            <consortium name="Ensembl"/>
        </authorList>
    </citation>
    <scope>IDENTIFICATION</scope>
</reference>
<comment type="subcellular location">
    <subcellularLocation>
        <location evidence="2">Nucleus</location>
    </subcellularLocation>
</comment>
<keyword evidence="12" id="KW-1185">Reference proteome</keyword>
<dbReference type="Ensembl" id="ENSLLET00000049061.1">
    <property type="protein sequence ID" value="ENSLLEP00000047203.1"/>
    <property type="gene ID" value="ENSLLEG00000029848.1"/>
</dbReference>
<keyword evidence="3" id="KW-0507">mRNA processing</keyword>
<dbReference type="SUPFAM" id="SSF48452">
    <property type="entry name" value="TPR-like"/>
    <property type="match status" value="2"/>
</dbReference>
<feature type="compositionally biased region" description="Polar residues" evidence="10">
    <location>
        <begin position="574"/>
        <end position="588"/>
    </location>
</feature>
<dbReference type="Proteomes" id="UP000694569">
    <property type="component" value="Unplaced"/>
</dbReference>
<evidence type="ECO:0000256" key="1">
    <source>
        <dbReference type="ARBA" id="ARBA00003777"/>
    </source>
</evidence>
<dbReference type="GeneTree" id="ENSGT00940000168631"/>
<evidence type="ECO:0000313" key="11">
    <source>
        <dbReference type="Ensembl" id="ENSLLEP00000047203.1"/>
    </source>
</evidence>
<dbReference type="GO" id="GO:0071004">
    <property type="term" value="C:U2-type prespliceosome"/>
    <property type="evidence" value="ECO:0007669"/>
    <property type="project" value="TreeGrafter"/>
</dbReference>
<dbReference type="Pfam" id="PF23241">
    <property type="entry name" value="HAT_PRP39_C"/>
    <property type="match status" value="1"/>
</dbReference>
<dbReference type="InterPro" id="IPR003107">
    <property type="entry name" value="HAT"/>
</dbReference>
<comment type="function">
    <text evidence="1">Involved in pre-mRNA splicing.</text>
</comment>
<proteinExistence type="inferred from homology"/>
<evidence type="ECO:0000256" key="7">
    <source>
        <dbReference type="ARBA" id="ARBA00038019"/>
    </source>
</evidence>
<accession>A0A8C5R658</accession>
<evidence type="ECO:0000256" key="8">
    <source>
        <dbReference type="ARBA" id="ARBA00067962"/>
    </source>
</evidence>
<sequence>MAANWKFWNRDSPVFQTPLTTEDCEGSDEDSNEAGEPDMSSECQKLWDAAMESRNDFDVWTKVLEYSEKETNLMTKRRIFDAFLLRFPYCYVYWKKYADLEERFKENAKVEQVYSRALQAFPHSVDLWVHFLRFLKNNLDASLPETVERLRGTFKEAVDSAGLDFRSDRLWEMYAQWEKRLKNYKETVNIYDQVLTIPTQIYNQHFERFKDLVRTVPPQECLTTEEFQSIRSNIVEEEKENSQVPDEDTGTCDDAENEETDFELQKKIREQIIKSRKKLYLHNVAEVGERWAFEEAITRPYFHAMPLNPDLLENWRKYLEFEISKGQQKRIVMLYERCLVACAHYEEIWLSYARYMETISLQETSSIFQRACQIHLPQKANLYLQWASFEEKHGQIEVARVILGELENQIPGLAVVRLKRVGVERRSGNLDQAEQLLQGAVEKSIGSDLAAFFSVKLARFLQKVRGESWRAIEVLTKALEREPNNSRLHLCLLEIATSRDDDEAESSTLHCVERSLQSCLSDDVKKVISQRRLEFLEDCGSDFNSLLSAYNEHQKLLEKLEEPKDEEAAKASESTVAENPSETSSVQRSPLLPIPPYPSGQMMPPSYRPPAPTNTYAYNAWYQNYNAMSWETHRYYYPH</sequence>
<dbReference type="GO" id="GO:0000395">
    <property type="term" value="P:mRNA 5'-splice site recognition"/>
    <property type="evidence" value="ECO:0007669"/>
    <property type="project" value="TreeGrafter"/>
</dbReference>
<dbReference type="GO" id="GO:0005685">
    <property type="term" value="C:U1 snRNP"/>
    <property type="evidence" value="ECO:0007669"/>
    <property type="project" value="TreeGrafter"/>
</dbReference>
<dbReference type="FunFam" id="1.25.40.10:FF:000063">
    <property type="entry name" value="Pre-mRNA processing factor 39"/>
    <property type="match status" value="1"/>
</dbReference>
<dbReference type="AlphaFoldDB" id="A0A8C5R658"/>
<dbReference type="GO" id="GO:0030627">
    <property type="term" value="F:pre-mRNA 5'-splice site binding"/>
    <property type="evidence" value="ECO:0007669"/>
    <property type="project" value="TreeGrafter"/>
</dbReference>
<evidence type="ECO:0000313" key="12">
    <source>
        <dbReference type="Proteomes" id="UP000694569"/>
    </source>
</evidence>
<dbReference type="FunFam" id="1.25.40.10:FF:000091">
    <property type="entry name" value="Pre-mRNA-processing factor 39"/>
    <property type="match status" value="1"/>
</dbReference>
<dbReference type="Pfam" id="PF23240">
    <property type="entry name" value="HAT_PRP39_N"/>
    <property type="match status" value="1"/>
</dbReference>
<evidence type="ECO:0000256" key="2">
    <source>
        <dbReference type="ARBA" id="ARBA00004123"/>
    </source>
</evidence>
<dbReference type="SMART" id="SM00386">
    <property type="entry name" value="HAT"/>
    <property type="match status" value="8"/>
</dbReference>
<evidence type="ECO:0000256" key="3">
    <source>
        <dbReference type="ARBA" id="ARBA00022664"/>
    </source>
</evidence>
<evidence type="ECO:0000256" key="10">
    <source>
        <dbReference type="SAM" id="MobiDB-lite"/>
    </source>
</evidence>
<feature type="compositionally biased region" description="Basic and acidic residues" evidence="10">
    <location>
        <begin position="561"/>
        <end position="570"/>
    </location>
</feature>
<organism evidence="11 12">
    <name type="scientific">Leptobrachium leishanense</name>
    <name type="common">Leishan spiny toad</name>
    <dbReference type="NCBI Taxonomy" id="445787"/>
    <lineage>
        <taxon>Eukaryota</taxon>
        <taxon>Metazoa</taxon>
        <taxon>Chordata</taxon>
        <taxon>Craniata</taxon>
        <taxon>Vertebrata</taxon>
        <taxon>Euteleostomi</taxon>
        <taxon>Amphibia</taxon>
        <taxon>Batrachia</taxon>
        <taxon>Anura</taxon>
        <taxon>Pelobatoidea</taxon>
        <taxon>Megophryidae</taxon>
        <taxon>Leptobrachium</taxon>
    </lineage>
</organism>
<reference evidence="11" key="2">
    <citation type="submission" date="2025-09" db="UniProtKB">
        <authorList>
            <consortium name="Ensembl"/>
        </authorList>
    </citation>
    <scope>IDENTIFICATION</scope>
</reference>